<dbReference type="OrthoDB" id="4574581at2759"/>
<dbReference type="EMBL" id="JAAOAN010000642">
    <property type="protein sequence ID" value="KAF5702071.1"/>
    <property type="molecule type" value="Genomic_DNA"/>
</dbReference>
<feature type="compositionally biased region" description="Polar residues" evidence="1">
    <location>
        <begin position="221"/>
        <end position="232"/>
    </location>
</feature>
<dbReference type="InterPro" id="IPR011990">
    <property type="entry name" value="TPR-like_helical_dom_sf"/>
</dbReference>
<feature type="region of interest" description="Disordered" evidence="1">
    <location>
        <begin position="276"/>
        <end position="304"/>
    </location>
</feature>
<evidence type="ECO:0000256" key="1">
    <source>
        <dbReference type="SAM" id="MobiDB-lite"/>
    </source>
</evidence>
<evidence type="ECO:0000313" key="3">
    <source>
        <dbReference type="EMBL" id="KAF5702071.1"/>
    </source>
</evidence>
<reference evidence="3 4" key="1">
    <citation type="submission" date="2020-05" db="EMBL/GenBank/DDBJ databases">
        <title>Identification and distribution of gene clusters putatively required for synthesis of sphingolipid metabolism inhibitors in phylogenetically diverse species of the filamentous fungus Fusarium.</title>
        <authorList>
            <person name="Kim H.-S."/>
            <person name="Busman M."/>
            <person name="Brown D.W."/>
            <person name="Divon H."/>
            <person name="Uhlig S."/>
            <person name="Proctor R.H."/>
        </authorList>
    </citation>
    <scope>NUCLEOTIDE SEQUENCE [LARGE SCALE GENOMIC DNA]</scope>
    <source>
        <strain evidence="3 4">NRRL 66235</strain>
    </source>
</reference>
<feature type="compositionally biased region" description="Basic and acidic residues" evidence="1">
    <location>
        <begin position="293"/>
        <end position="304"/>
    </location>
</feature>
<dbReference type="Proteomes" id="UP000544331">
    <property type="component" value="Unassembled WGS sequence"/>
</dbReference>
<feature type="compositionally biased region" description="Polar residues" evidence="1">
    <location>
        <begin position="276"/>
        <end position="285"/>
    </location>
</feature>
<dbReference type="PANTHER" id="PTHR35391:SF7">
    <property type="entry name" value="C2H2-TYPE DOMAIN-CONTAINING PROTEIN"/>
    <property type="match status" value="1"/>
</dbReference>
<dbReference type="Pfam" id="PF12770">
    <property type="entry name" value="CHAT"/>
    <property type="match status" value="1"/>
</dbReference>
<sequence>MAENQGEHLVVTIPLALALANIEAEPDQPMRFLATDCNEFFEQIINTSSVNQQEIISQTFVYRDAFIALTSFLCIFDEPGSSLDYRLRRHESIQDIMIRLLELLRQNLFIVSVYLSNSSSERQQGSGSEATAALAGIRDSLKSLNKIAISIRQSSRSYALTLARNFATSHRNLEDLEELVLTSLETLYPNAPESLREHICNTLTDRPPKQPPGGEAIPSPINDQEPVQQSSIISRSKTVEFDHIQKRTQENSPNFQQKPLSSLDTGLLRQSFNNEKIKSSQSKRTLSVYESDGNLHEPEPPKFEDGEAQVQCEWCYELLDRSVVRNNKWSNIGRLHYKRDLKPFPCVSETCGESRPSFSSRKEWLQHMRSKHSTAWPQSLFGEMMWVCRDHVEDGESISYSFSSKSDLEQHMLLIHRSKKRLFDDEFTKYEQRASLVGTISHPSCPLCLFVVEPKQDSSSKYGEGIPESSTMVQENKKIQKSADSRVSFVDDVKPASDAGPGSGDILGDDSSTLFALELHIAAHLQYLLVMSLRLVATLEYDTDDGSFTDLHGSSETGTRYISSGTFCPEMDAWSEEESALLFISDSERLQLEQKRSSEETAESVRPPYEEVQWNDLDLFADNPSGEDLILRHFSNRQNDVSQLEVYRNSVRALRQELAESHGEHVEDAYRWREIGLLQGRIFDQSRDSDDLDQAVEGLETAAESIPDDDPVKGQNLADLSNRLIDKCKIESHRVDLDYVMEVTEKVVPTNPPQHWDHYINMSYLQRCQYFQTGKQHHLTIAIQLALQAQQWVPDRNQAKHHHHLGELLTLDYWRTGDENTIIRAISELRLALDCATEEDINYSEYLATLSAGLDKKFAMSGSQEELEEAMQLIRRSIDLSDKRNSTYLRRLDSLGVMLGELYDQTGAIDALDESIQIARNVVASKPENDIDAAEYMAHLAARLEDSFQRTGELESLEEAIHLSTIAKDLTPSKHPGFHVYCHSLAARTFELFNRNASMWDARNAFEYSSKAVELLPDTDVNVAMYLCLLADLMLEVNNNIGNTEGDVYYYEEEEGALRLYEHALTHGYSALQSRLQAGRKLFEAAEFPERDVAFEAVKMTIGCLAYLPFADLEHLDKRRILQATQWITSEGVAAVLNENRAPFEVLSLLEDSRCLDANSGIYCLDDFERLRQAHPSRLDEFLAFRKDLRKPIIVPPSGFIGNSPWRAQSKRRYQASVECETIVTEIRNEPGFSNWLGHEDEPRMLEAGAKGAVVVLTSGETGSAAIIIHQDTIEVLRLPDLDYHEVVDESYSDSISTVATLLWLWKTIAKPVLVHLGLSPTTTDNRPRLWLIPTGQLSYLPIHAAGDYTSRPSKGESILDYAICSYIPSIKALNMARGRPVPKLEKARALLVGSGDRPGFRSLPYTSKEISTLNDICQSRGLEVSQPKHKEDVVQALTSCTLFHFAGNFNGGMGDPFDSRLLLSNGSITVKDIVDATPRLHPPYLAYLSSCPTAKTYQDVFADECLHAAGALHMGGFRHTIGTLIVVDDELCSEMSGLFYGAWAEREFSDDTVALCLNEATRQCRDRWIARREGFMTGEGNIHRGIISIEDEYDHKAVEWASFVHFGP</sequence>
<feature type="domain" description="CHAT" evidence="2">
    <location>
        <begin position="1301"/>
        <end position="1608"/>
    </location>
</feature>
<protein>
    <recommendedName>
        <fullName evidence="2">CHAT domain-containing protein</fullName>
    </recommendedName>
</protein>
<dbReference type="PANTHER" id="PTHR35391">
    <property type="entry name" value="C2H2-TYPE DOMAIN-CONTAINING PROTEIN-RELATED"/>
    <property type="match status" value="1"/>
</dbReference>
<proteinExistence type="predicted"/>
<gene>
    <name evidence="3" type="ORF">FMUND_13624</name>
</gene>
<organism evidence="3 4">
    <name type="scientific">Fusarium mundagurra</name>
    <dbReference type="NCBI Taxonomy" id="1567541"/>
    <lineage>
        <taxon>Eukaryota</taxon>
        <taxon>Fungi</taxon>
        <taxon>Dikarya</taxon>
        <taxon>Ascomycota</taxon>
        <taxon>Pezizomycotina</taxon>
        <taxon>Sordariomycetes</taxon>
        <taxon>Hypocreomycetidae</taxon>
        <taxon>Hypocreales</taxon>
        <taxon>Nectriaceae</taxon>
        <taxon>Fusarium</taxon>
        <taxon>Fusarium fujikuroi species complex</taxon>
    </lineage>
</organism>
<name>A0A8H6D2L0_9HYPO</name>
<dbReference type="InterPro" id="IPR024983">
    <property type="entry name" value="CHAT_dom"/>
</dbReference>
<evidence type="ECO:0000313" key="4">
    <source>
        <dbReference type="Proteomes" id="UP000544331"/>
    </source>
</evidence>
<keyword evidence="4" id="KW-1185">Reference proteome</keyword>
<accession>A0A8H6D2L0</accession>
<dbReference type="Gene3D" id="1.25.40.10">
    <property type="entry name" value="Tetratricopeptide repeat domain"/>
    <property type="match status" value="1"/>
</dbReference>
<feature type="region of interest" description="Disordered" evidence="1">
    <location>
        <begin position="202"/>
        <end position="232"/>
    </location>
</feature>
<comment type="caution">
    <text evidence="3">The sequence shown here is derived from an EMBL/GenBank/DDBJ whole genome shotgun (WGS) entry which is preliminary data.</text>
</comment>
<evidence type="ECO:0000259" key="2">
    <source>
        <dbReference type="Pfam" id="PF12770"/>
    </source>
</evidence>